<accession>A0A8S5TJ97</accession>
<reference evidence="1" key="1">
    <citation type="journal article" date="2021" name="Proc. Natl. Acad. Sci. U.S.A.">
        <title>A Catalog of Tens of Thousands of Viruses from Human Metagenomes Reveals Hidden Associations with Chronic Diseases.</title>
        <authorList>
            <person name="Tisza M.J."/>
            <person name="Buck C.B."/>
        </authorList>
    </citation>
    <scope>NUCLEOTIDE SEQUENCE</scope>
    <source>
        <strain evidence="1">CtvI513</strain>
    </source>
</reference>
<sequence>MLLPLEVTRCALGRARIEGDVAYRSAGWSAHIQPYKPCVICRW</sequence>
<organism evidence="1">
    <name type="scientific">Siphoviridae sp. ctvI513</name>
    <dbReference type="NCBI Taxonomy" id="2827965"/>
    <lineage>
        <taxon>Viruses</taxon>
        <taxon>Duplodnaviria</taxon>
        <taxon>Heunggongvirae</taxon>
        <taxon>Uroviricota</taxon>
        <taxon>Caudoviricetes</taxon>
    </lineage>
</organism>
<protein>
    <submittedName>
        <fullName evidence="1">Uncharacterized protein</fullName>
    </submittedName>
</protein>
<evidence type="ECO:0000313" key="1">
    <source>
        <dbReference type="EMBL" id="DAF63365.1"/>
    </source>
</evidence>
<name>A0A8S5TJ97_9CAUD</name>
<dbReference type="EMBL" id="BK032839">
    <property type="protein sequence ID" value="DAF63365.1"/>
    <property type="molecule type" value="Genomic_DNA"/>
</dbReference>
<proteinExistence type="predicted"/>